<dbReference type="Pfam" id="PF12822">
    <property type="entry name" value="ECF_trnsprt"/>
    <property type="match status" value="1"/>
</dbReference>
<dbReference type="InterPro" id="IPR024529">
    <property type="entry name" value="ECF_trnsprt_substrate-spec"/>
</dbReference>
<keyword evidence="1" id="KW-1133">Transmembrane helix</keyword>
<dbReference type="GO" id="GO:0022857">
    <property type="term" value="F:transmembrane transporter activity"/>
    <property type="evidence" value="ECO:0007669"/>
    <property type="project" value="InterPro"/>
</dbReference>
<feature type="transmembrane region" description="Helical" evidence="1">
    <location>
        <begin position="156"/>
        <end position="173"/>
    </location>
</feature>
<organism evidence="2">
    <name type="scientific">Proteinivorax hydrogeniformans</name>
    <dbReference type="NCBI Taxonomy" id="1826727"/>
    <lineage>
        <taxon>Bacteria</taxon>
        <taxon>Bacillati</taxon>
        <taxon>Bacillota</taxon>
        <taxon>Clostridia</taxon>
        <taxon>Eubacteriales</taxon>
        <taxon>Proteinivoracaceae</taxon>
        <taxon>Proteinivorax</taxon>
    </lineage>
</organism>
<protein>
    <submittedName>
        <fullName evidence="2">ECF transporter S component</fullName>
    </submittedName>
</protein>
<gene>
    <name evidence="2" type="ORF">PRVXH_000244</name>
</gene>
<dbReference type="Gene3D" id="1.10.1760.20">
    <property type="match status" value="1"/>
</dbReference>
<dbReference type="EMBL" id="CP159485">
    <property type="protein sequence ID" value="XCI28949.1"/>
    <property type="molecule type" value="Genomic_DNA"/>
</dbReference>
<reference evidence="2" key="2">
    <citation type="submission" date="2024-06" db="EMBL/GenBank/DDBJ databases">
        <authorList>
            <person name="Petrova K.O."/>
            <person name="Toshchakov S.V."/>
            <person name="Boltjanskaja Y.V."/>
            <person name="Kevbrin V.V."/>
        </authorList>
    </citation>
    <scope>NUCLEOTIDE SEQUENCE</scope>
    <source>
        <strain evidence="2">Z-710</strain>
    </source>
</reference>
<keyword evidence="1" id="KW-0812">Transmembrane</keyword>
<proteinExistence type="predicted"/>
<name>A0AAU8HU96_9FIRM</name>
<feature type="transmembrane region" description="Helical" evidence="1">
    <location>
        <begin position="60"/>
        <end position="93"/>
    </location>
</feature>
<evidence type="ECO:0000256" key="1">
    <source>
        <dbReference type="SAM" id="Phobius"/>
    </source>
</evidence>
<reference evidence="2" key="1">
    <citation type="journal article" date="2018" name="Antonie Van Leeuwenhoek">
        <title>Proteinivorax hydrogeniformans sp. nov., an anaerobic, haloalkaliphilic bacterium fermenting proteinaceous compounds with high hydrogen production.</title>
        <authorList>
            <person name="Boltyanskaya Y."/>
            <person name="Detkova E."/>
            <person name="Pimenov N."/>
            <person name="Kevbrin V."/>
        </authorList>
    </citation>
    <scope>NUCLEOTIDE SEQUENCE</scope>
    <source>
        <strain evidence="2">Z-710</strain>
    </source>
</reference>
<keyword evidence="1" id="KW-0472">Membrane</keyword>
<dbReference type="RefSeq" id="WP_353893499.1">
    <property type="nucleotide sequence ID" value="NZ_CP159485.1"/>
</dbReference>
<sequence>MQKQQAKKQFTIKYLSRTALLLALALVFQIGFSQFAQPVVGPLVNMTLFLATITVGTMYAIIVGSLTPLIAFMIGIMPLFPVVFFIMIGNIILVTLFSLVQKFSKTNKDIIKQSIGVICGAVGKFVFLAISVRYFVTLFIEQVPPHLVEMLTLPQLYTALIGGALALFIAKRIQPYLNKIK</sequence>
<dbReference type="AlphaFoldDB" id="A0AAU8HU96"/>
<feature type="transmembrane region" description="Helical" evidence="1">
    <location>
        <begin position="114"/>
        <end position="136"/>
    </location>
</feature>
<accession>A0AAU8HU96</accession>
<evidence type="ECO:0000313" key="2">
    <source>
        <dbReference type="EMBL" id="XCI28949.1"/>
    </source>
</evidence>